<dbReference type="Pfam" id="PF00848">
    <property type="entry name" value="Ring_hydroxyl_A"/>
    <property type="match status" value="1"/>
</dbReference>
<comment type="caution">
    <text evidence="8">The sequence shown here is derived from an EMBL/GenBank/DDBJ whole genome shotgun (WGS) entry which is preliminary data.</text>
</comment>
<dbReference type="Gene3D" id="2.102.10.10">
    <property type="entry name" value="Rieske [2Fe-2S] iron-sulphur domain"/>
    <property type="match status" value="1"/>
</dbReference>
<protein>
    <recommendedName>
        <fullName evidence="7">Rieske domain-containing protein</fullName>
    </recommendedName>
</protein>
<dbReference type="PRINTS" id="PR00090">
    <property type="entry name" value="RNGDIOXGNASE"/>
</dbReference>
<dbReference type="PANTHER" id="PTHR43756">
    <property type="entry name" value="CHOLINE MONOOXYGENASE, CHLOROPLASTIC"/>
    <property type="match status" value="1"/>
</dbReference>
<keyword evidence="6" id="KW-0411">Iron-sulfur</keyword>
<accession>A0A0R2QF37</accession>
<dbReference type="SUPFAM" id="SSF55961">
    <property type="entry name" value="Bet v1-like"/>
    <property type="match status" value="1"/>
</dbReference>
<dbReference type="GO" id="GO:0005506">
    <property type="term" value="F:iron ion binding"/>
    <property type="evidence" value="ECO:0007669"/>
    <property type="project" value="InterPro"/>
</dbReference>
<gene>
    <name evidence="8" type="ORF">ABR75_03005</name>
</gene>
<evidence type="ECO:0000259" key="7">
    <source>
        <dbReference type="PROSITE" id="PS51296"/>
    </source>
</evidence>
<evidence type="ECO:0000313" key="9">
    <source>
        <dbReference type="Proteomes" id="UP000051017"/>
    </source>
</evidence>
<keyword evidence="2" id="KW-0001">2Fe-2S</keyword>
<comment type="cofactor">
    <cofactor evidence="1">
        <name>Fe cation</name>
        <dbReference type="ChEBI" id="CHEBI:24875"/>
    </cofactor>
</comment>
<dbReference type="EMBL" id="LIBJ01000056">
    <property type="protein sequence ID" value="KRO48884.1"/>
    <property type="molecule type" value="Genomic_DNA"/>
</dbReference>
<dbReference type="SUPFAM" id="SSF50022">
    <property type="entry name" value="ISP domain"/>
    <property type="match status" value="1"/>
</dbReference>
<dbReference type="GO" id="GO:0051537">
    <property type="term" value="F:2 iron, 2 sulfur cluster binding"/>
    <property type="evidence" value="ECO:0007669"/>
    <property type="project" value="UniProtKB-KW"/>
</dbReference>
<reference evidence="8 9" key="1">
    <citation type="submission" date="2015-10" db="EMBL/GenBank/DDBJ databases">
        <title>Metagenome-Assembled Genomes uncover a global brackish microbiome.</title>
        <authorList>
            <person name="Hugerth L.W."/>
            <person name="Larsson J."/>
            <person name="Alneberg J."/>
            <person name="Lindh M.V."/>
            <person name="Legrand C."/>
            <person name="Pinhassi J."/>
            <person name="Andersson A.F."/>
        </authorList>
    </citation>
    <scope>NUCLEOTIDE SEQUENCE [LARGE SCALE GENOMIC DNA]</scope>
    <source>
        <strain evidence="8">BACL6 MAG-120924-bin43</strain>
    </source>
</reference>
<dbReference type="GO" id="GO:0016705">
    <property type="term" value="F:oxidoreductase activity, acting on paired donors, with incorporation or reduction of molecular oxygen"/>
    <property type="evidence" value="ECO:0007669"/>
    <property type="project" value="UniProtKB-ARBA"/>
</dbReference>
<keyword evidence="3" id="KW-0479">Metal-binding</keyword>
<dbReference type="Proteomes" id="UP000051017">
    <property type="component" value="Unassembled WGS sequence"/>
</dbReference>
<keyword evidence="5" id="KW-0408">Iron</keyword>
<evidence type="ECO:0000256" key="4">
    <source>
        <dbReference type="ARBA" id="ARBA00023002"/>
    </source>
</evidence>
<organism evidence="8 9">
    <name type="scientific">Acidimicrobiia bacterium BACL6 MAG-120924-bin43</name>
    <dbReference type="NCBI Taxonomy" id="1655583"/>
    <lineage>
        <taxon>Bacteria</taxon>
        <taxon>Bacillati</taxon>
        <taxon>Actinomycetota</taxon>
        <taxon>Acidimicrobiia</taxon>
        <taxon>acIV cluster</taxon>
    </lineage>
</organism>
<feature type="domain" description="Rieske" evidence="7">
    <location>
        <begin position="42"/>
        <end position="150"/>
    </location>
</feature>
<dbReference type="InterPro" id="IPR017941">
    <property type="entry name" value="Rieske_2Fe-2S"/>
</dbReference>
<evidence type="ECO:0000256" key="3">
    <source>
        <dbReference type="ARBA" id="ARBA00022723"/>
    </source>
</evidence>
<dbReference type="PANTHER" id="PTHR43756:SF5">
    <property type="entry name" value="CHOLINE MONOOXYGENASE, CHLOROPLASTIC"/>
    <property type="match status" value="1"/>
</dbReference>
<dbReference type="InterPro" id="IPR015879">
    <property type="entry name" value="Ring_hydroxy_dOase_asu_C_dom"/>
</dbReference>
<dbReference type="CDD" id="cd03469">
    <property type="entry name" value="Rieske_RO_Alpha_N"/>
    <property type="match status" value="1"/>
</dbReference>
<dbReference type="GO" id="GO:0004497">
    <property type="term" value="F:monooxygenase activity"/>
    <property type="evidence" value="ECO:0007669"/>
    <property type="project" value="UniProtKB-ARBA"/>
</dbReference>
<evidence type="ECO:0000256" key="5">
    <source>
        <dbReference type="ARBA" id="ARBA00023004"/>
    </source>
</evidence>
<dbReference type="Gene3D" id="3.90.380.10">
    <property type="entry name" value="Naphthalene 1,2-dioxygenase Alpha Subunit, Chain A, domain 1"/>
    <property type="match status" value="2"/>
</dbReference>
<keyword evidence="4" id="KW-0560">Oxidoreductase</keyword>
<sequence>MTNNSVSINNNIQGLRQSFTRDEYVSPAVFAHEMNEIFAKRWNLVGRADQLVHVGDRLVVEIGNESILIVRNREGELRAYYNVCQHRGSQLCDKSGSGFGAAITCPYHSWSYSLEGKLVSAIHHDKESFDRDSISLTQVRIDEWQGNMFVCLNDDEESLHDWLKDLYSEPFDLDRFEMGNLKTAYTTVDEAQANWKVLIENYCECLHCSVVHPEFCELVPIYGKGFNYQNDRFDNGVSLAPGMTAVSFKQNEGLPLIASMEDLETYSVFGAYIYPNMLIDVNPTVVAITTYIPRSPTHTTIITNYLFPAEVIGNPAMDIMPTVEFNDLVNHQDIGVSERVQRGVASKSFKRAYHSEMEKYAQQFVKQYRQDITNV</sequence>
<proteinExistence type="predicted"/>
<dbReference type="PROSITE" id="PS51296">
    <property type="entry name" value="RIESKE"/>
    <property type="match status" value="1"/>
</dbReference>
<evidence type="ECO:0000256" key="6">
    <source>
        <dbReference type="ARBA" id="ARBA00023014"/>
    </source>
</evidence>
<dbReference type="AlphaFoldDB" id="A0A0R2QF37"/>
<name>A0A0R2QF37_9ACTN</name>
<evidence type="ECO:0000313" key="8">
    <source>
        <dbReference type="EMBL" id="KRO48884.1"/>
    </source>
</evidence>
<evidence type="ECO:0000256" key="2">
    <source>
        <dbReference type="ARBA" id="ARBA00022714"/>
    </source>
</evidence>
<dbReference type="InterPro" id="IPR036922">
    <property type="entry name" value="Rieske_2Fe-2S_sf"/>
</dbReference>
<dbReference type="InterPro" id="IPR001663">
    <property type="entry name" value="Rng_hydr_dOase-A"/>
</dbReference>
<evidence type="ECO:0000256" key="1">
    <source>
        <dbReference type="ARBA" id="ARBA00001962"/>
    </source>
</evidence>
<dbReference type="Pfam" id="PF00355">
    <property type="entry name" value="Rieske"/>
    <property type="match status" value="1"/>
</dbReference>